<dbReference type="AlphaFoldDB" id="A0A2Z7ADP0"/>
<dbReference type="EMBL" id="KV016283">
    <property type="protein sequence ID" value="KZV19833.1"/>
    <property type="molecule type" value="Genomic_DNA"/>
</dbReference>
<sequence>MGVVKKGGAAPKRKMVLESLDSESTVSLPLVKITKKLRTQRKKPAKKAAGNKAESNPGPAPEIPAEAEDVSTTAVLDGNVETTESAEEQAVDKEHSIVRFRTGYRLNKVTSMKLVEEFAKIEDILLSWAETEKMVRYTAHRENNSEDEEDFTQAGLQQIDLSRPQANLDTAKELTSLKDLVSSLGSKIDRIGVVTYITKHTTLQFRQQLETKIDWLEANLIHHFSDSQPNLAGDIALLKLQVAEMVECLKEIRDAKKGEGRTN</sequence>
<evidence type="ECO:0000256" key="1">
    <source>
        <dbReference type="SAM" id="MobiDB-lite"/>
    </source>
</evidence>
<dbReference type="Proteomes" id="UP000250235">
    <property type="component" value="Unassembled WGS sequence"/>
</dbReference>
<evidence type="ECO:0000313" key="3">
    <source>
        <dbReference type="Proteomes" id="UP000250235"/>
    </source>
</evidence>
<accession>A0A2Z7ADP0</accession>
<evidence type="ECO:0000313" key="2">
    <source>
        <dbReference type="EMBL" id="KZV19833.1"/>
    </source>
</evidence>
<feature type="region of interest" description="Disordered" evidence="1">
    <location>
        <begin position="1"/>
        <end position="23"/>
    </location>
</feature>
<protein>
    <submittedName>
        <fullName evidence="2">Uncharacterized protein</fullName>
    </submittedName>
</protein>
<keyword evidence="3" id="KW-1185">Reference proteome</keyword>
<feature type="region of interest" description="Disordered" evidence="1">
    <location>
        <begin position="35"/>
        <end position="66"/>
    </location>
</feature>
<feature type="compositionally biased region" description="Basic residues" evidence="1">
    <location>
        <begin position="35"/>
        <end position="46"/>
    </location>
</feature>
<name>A0A2Z7ADP0_9LAMI</name>
<organism evidence="2 3">
    <name type="scientific">Dorcoceras hygrometricum</name>
    <dbReference type="NCBI Taxonomy" id="472368"/>
    <lineage>
        <taxon>Eukaryota</taxon>
        <taxon>Viridiplantae</taxon>
        <taxon>Streptophyta</taxon>
        <taxon>Embryophyta</taxon>
        <taxon>Tracheophyta</taxon>
        <taxon>Spermatophyta</taxon>
        <taxon>Magnoliopsida</taxon>
        <taxon>eudicotyledons</taxon>
        <taxon>Gunneridae</taxon>
        <taxon>Pentapetalae</taxon>
        <taxon>asterids</taxon>
        <taxon>lamiids</taxon>
        <taxon>Lamiales</taxon>
        <taxon>Gesneriaceae</taxon>
        <taxon>Didymocarpoideae</taxon>
        <taxon>Trichosporeae</taxon>
        <taxon>Loxocarpinae</taxon>
        <taxon>Dorcoceras</taxon>
    </lineage>
</organism>
<reference evidence="2 3" key="1">
    <citation type="journal article" date="2015" name="Proc. Natl. Acad. Sci. U.S.A.">
        <title>The resurrection genome of Boea hygrometrica: A blueprint for survival of dehydration.</title>
        <authorList>
            <person name="Xiao L."/>
            <person name="Yang G."/>
            <person name="Zhang L."/>
            <person name="Yang X."/>
            <person name="Zhao S."/>
            <person name="Ji Z."/>
            <person name="Zhou Q."/>
            <person name="Hu M."/>
            <person name="Wang Y."/>
            <person name="Chen M."/>
            <person name="Xu Y."/>
            <person name="Jin H."/>
            <person name="Xiao X."/>
            <person name="Hu G."/>
            <person name="Bao F."/>
            <person name="Hu Y."/>
            <person name="Wan P."/>
            <person name="Li L."/>
            <person name="Deng X."/>
            <person name="Kuang T."/>
            <person name="Xiang C."/>
            <person name="Zhu J.K."/>
            <person name="Oliver M.J."/>
            <person name="He Y."/>
        </authorList>
    </citation>
    <scope>NUCLEOTIDE SEQUENCE [LARGE SCALE GENOMIC DNA]</scope>
    <source>
        <strain evidence="3">cv. XS01</strain>
    </source>
</reference>
<gene>
    <name evidence="2" type="ORF">F511_33587</name>
</gene>
<proteinExistence type="predicted"/>